<evidence type="ECO:0000313" key="1">
    <source>
        <dbReference type="EMBL" id="GJU10187.1"/>
    </source>
</evidence>
<protein>
    <submittedName>
        <fullName evidence="1">Uncharacterized protein</fullName>
    </submittedName>
</protein>
<comment type="caution">
    <text evidence="1">The sequence shown here is derived from an EMBL/GenBank/DDBJ whole genome shotgun (WGS) entry which is preliminary data.</text>
</comment>
<organism evidence="1 2">
    <name type="scientific">Tanacetum coccineum</name>
    <dbReference type="NCBI Taxonomy" id="301880"/>
    <lineage>
        <taxon>Eukaryota</taxon>
        <taxon>Viridiplantae</taxon>
        <taxon>Streptophyta</taxon>
        <taxon>Embryophyta</taxon>
        <taxon>Tracheophyta</taxon>
        <taxon>Spermatophyta</taxon>
        <taxon>Magnoliopsida</taxon>
        <taxon>eudicotyledons</taxon>
        <taxon>Gunneridae</taxon>
        <taxon>Pentapetalae</taxon>
        <taxon>asterids</taxon>
        <taxon>campanulids</taxon>
        <taxon>Asterales</taxon>
        <taxon>Asteraceae</taxon>
        <taxon>Asteroideae</taxon>
        <taxon>Anthemideae</taxon>
        <taxon>Anthemidinae</taxon>
        <taxon>Tanacetum</taxon>
    </lineage>
</organism>
<reference evidence="1" key="2">
    <citation type="submission" date="2022-01" db="EMBL/GenBank/DDBJ databases">
        <authorList>
            <person name="Yamashiro T."/>
            <person name="Shiraishi A."/>
            <person name="Satake H."/>
            <person name="Nakayama K."/>
        </authorList>
    </citation>
    <scope>NUCLEOTIDE SEQUENCE</scope>
</reference>
<keyword evidence="2" id="KW-1185">Reference proteome</keyword>
<gene>
    <name evidence="1" type="ORF">Tco_1132583</name>
</gene>
<dbReference type="EMBL" id="BQNB010021800">
    <property type="protein sequence ID" value="GJU10187.1"/>
    <property type="molecule type" value="Genomic_DNA"/>
</dbReference>
<dbReference type="Proteomes" id="UP001151760">
    <property type="component" value="Unassembled WGS sequence"/>
</dbReference>
<accession>A0ABQ5JF39</accession>
<proteinExistence type="predicted"/>
<sequence length="245" mass="28745">MSIEKRRPVNVETDEPITRQGTISDHTHIIDTKLESSDDAVQNQLKKLVSGEVSRAIEALAPTLLDKVTESIRHAVNNEFTKRKDGTSMENRTKNAIQNNQNLDNNFGYSDFSACDPPKFQREQDRIISYKQLLDIEEAFNVSRYKFLKVFAPEAEVKKIRREFMVKGRMTKTVGKFTGWFMDRARFLPEYANDDKKLTKHYKEMLRKDIREFLGTYNYRNFNELMHATLDREHETMRDVPSPQK</sequence>
<evidence type="ECO:0000313" key="2">
    <source>
        <dbReference type="Proteomes" id="UP001151760"/>
    </source>
</evidence>
<reference evidence="1" key="1">
    <citation type="journal article" date="2022" name="Int. J. Mol. Sci.">
        <title>Draft Genome of Tanacetum Coccineum: Genomic Comparison of Closely Related Tanacetum-Family Plants.</title>
        <authorList>
            <person name="Yamashiro T."/>
            <person name="Shiraishi A."/>
            <person name="Nakayama K."/>
            <person name="Satake H."/>
        </authorList>
    </citation>
    <scope>NUCLEOTIDE SEQUENCE</scope>
</reference>
<name>A0ABQ5JF39_9ASTR</name>